<dbReference type="NCBIfam" id="NF006719">
    <property type="entry name" value="PRK09257.1"/>
    <property type="match status" value="1"/>
</dbReference>
<dbReference type="InterPro" id="IPR004839">
    <property type="entry name" value="Aminotransferase_I/II_large"/>
</dbReference>
<evidence type="ECO:0000259" key="7">
    <source>
        <dbReference type="Pfam" id="PF00155"/>
    </source>
</evidence>
<dbReference type="CDD" id="cd00609">
    <property type="entry name" value="AAT_like"/>
    <property type="match status" value="1"/>
</dbReference>
<keyword evidence="6" id="KW-0663">Pyridoxal phosphate</keyword>
<dbReference type="GO" id="GO:0030170">
    <property type="term" value="F:pyridoxal phosphate binding"/>
    <property type="evidence" value="ECO:0007669"/>
    <property type="project" value="InterPro"/>
</dbReference>
<dbReference type="EMBL" id="CP026604">
    <property type="protein sequence ID" value="AWB67198.1"/>
    <property type="molecule type" value="Genomic_DNA"/>
</dbReference>
<keyword evidence="9" id="KW-1185">Reference proteome</keyword>
<dbReference type="GO" id="GO:0042802">
    <property type="term" value="F:identical protein binding"/>
    <property type="evidence" value="ECO:0007669"/>
    <property type="project" value="TreeGrafter"/>
</dbReference>
<comment type="cofactor">
    <cofactor evidence="1">
        <name>pyridoxal 5'-phosphate</name>
        <dbReference type="ChEBI" id="CHEBI:597326"/>
    </cofactor>
</comment>
<dbReference type="Pfam" id="PF00155">
    <property type="entry name" value="Aminotran_1_2"/>
    <property type="match status" value="1"/>
</dbReference>
<dbReference type="InterPro" id="IPR015422">
    <property type="entry name" value="PyrdxlP-dep_Trfase_small"/>
</dbReference>
<gene>
    <name evidence="8" type="ORF">C2869_12465</name>
</gene>
<dbReference type="InterPro" id="IPR015421">
    <property type="entry name" value="PyrdxlP-dep_Trfase_major"/>
</dbReference>
<evidence type="ECO:0000256" key="5">
    <source>
        <dbReference type="ARBA" id="ARBA00022679"/>
    </source>
</evidence>
<dbReference type="Gene3D" id="3.40.640.10">
    <property type="entry name" value="Type I PLP-dependent aspartate aminotransferase-like (Major domain)"/>
    <property type="match status" value="1"/>
</dbReference>
<evidence type="ECO:0000256" key="6">
    <source>
        <dbReference type="ARBA" id="ARBA00022898"/>
    </source>
</evidence>
<sequence length="393" mass="43014">MFESLEILPPDPLLGIAAACRQDPNPNKVDLGVGVYKTEDGKTPILKAVQKAIDNLTASEDSKVYIAPQGNADFLSGMTNLLLGEQGNTDRFVSIQAPGGTGSLRIGSELIAKSNPNATVWASDPTWANHVPLMKSAGLNLKNYPYYDTANSKLKADEMLETFSKLGKDDIVLLHGCCHNPTGEDLTPELWTQVADLAVERGFTPFVDIAYQGFGKNLEEDVAGVREVFAKVPEMIIASSCSKNFGLYRERTGMISFLSENAEKTEACRTNALSIARGIYSMPPSYGAALVGLILKDAELTKLWHEELEEMCSRMNGLRTLLVNKLNERGVEKDFSFIERQNGMFSFLGINKEQIDRLRNEDAIYMAGSSRINIAGISNTNVDYIADAVAKVL</sequence>
<evidence type="ECO:0000256" key="3">
    <source>
        <dbReference type="ARBA" id="ARBA00011738"/>
    </source>
</evidence>
<dbReference type="PRINTS" id="PR00799">
    <property type="entry name" value="TRANSAMINASE"/>
</dbReference>
<proteinExistence type="inferred from homology"/>
<dbReference type="GO" id="GO:0005829">
    <property type="term" value="C:cytosol"/>
    <property type="evidence" value="ECO:0007669"/>
    <property type="project" value="TreeGrafter"/>
</dbReference>
<dbReference type="PANTHER" id="PTHR11879">
    <property type="entry name" value="ASPARTATE AMINOTRANSFERASE"/>
    <property type="match status" value="1"/>
</dbReference>
<dbReference type="PANTHER" id="PTHR11879:SF22">
    <property type="entry name" value="ASPARTATE AMINOTRANSFERASE, MITOCHONDRIAL"/>
    <property type="match status" value="1"/>
</dbReference>
<evidence type="ECO:0000256" key="2">
    <source>
        <dbReference type="ARBA" id="ARBA00007441"/>
    </source>
</evidence>
<evidence type="ECO:0000256" key="1">
    <source>
        <dbReference type="ARBA" id="ARBA00001933"/>
    </source>
</evidence>
<name>A0A2S0VSK4_9ALTE</name>
<dbReference type="InterPro" id="IPR000796">
    <property type="entry name" value="Asp_trans"/>
</dbReference>
<dbReference type="Proteomes" id="UP000244441">
    <property type="component" value="Chromosome"/>
</dbReference>
<dbReference type="OrthoDB" id="9766445at2"/>
<comment type="subunit">
    <text evidence="3">Homodimer.</text>
</comment>
<dbReference type="GO" id="GO:0004069">
    <property type="term" value="F:L-aspartate:2-oxoglutarate aminotransferase activity"/>
    <property type="evidence" value="ECO:0007669"/>
    <property type="project" value="TreeGrafter"/>
</dbReference>
<evidence type="ECO:0000313" key="8">
    <source>
        <dbReference type="EMBL" id="AWB67198.1"/>
    </source>
</evidence>
<evidence type="ECO:0000313" key="9">
    <source>
        <dbReference type="Proteomes" id="UP000244441"/>
    </source>
</evidence>
<keyword evidence="4 8" id="KW-0032">Aminotransferase</keyword>
<dbReference type="Gene3D" id="3.90.1150.10">
    <property type="entry name" value="Aspartate Aminotransferase, domain 1"/>
    <property type="match status" value="1"/>
</dbReference>
<evidence type="ECO:0000256" key="4">
    <source>
        <dbReference type="ARBA" id="ARBA00022576"/>
    </source>
</evidence>
<dbReference type="AlphaFoldDB" id="A0A2S0VSK4"/>
<reference evidence="8 9" key="1">
    <citation type="submission" date="2018-01" db="EMBL/GenBank/DDBJ databases">
        <title>Genome sequence of a Cantenovulum-like bacteria.</title>
        <authorList>
            <person name="Tan W.R."/>
            <person name="Lau N.-S."/>
            <person name="Go F."/>
            <person name="Amirul A.-A.A."/>
        </authorList>
    </citation>
    <scope>NUCLEOTIDE SEQUENCE [LARGE SCALE GENOMIC DNA]</scope>
    <source>
        <strain evidence="8 9">CCB-QB4</strain>
    </source>
</reference>
<feature type="domain" description="Aminotransferase class I/classII large" evidence="7">
    <location>
        <begin position="27"/>
        <end position="389"/>
    </location>
</feature>
<protein>
    <submittedName>
        <fullName evidence="8">Aromatic amino acid aminotransferase</fullName>
    </submittedName>
</protein>
<comment type="similarity">
    <text evidence="2">Belongs to the class-I pyridoxal-phosphate-dependent aminotransferase family.</text>
</comment>
<dbReference type="InterPro" id="IPR015424">
    <property type="entry name" value="PyrdxlP-dep_Trfase"/>
</dbReference>
<dbReference type="RefSeq" id="WP_108603245.1">
    <property type="nucleotide sequence ID" value="NZ_CP026604.1"/>
</dbReference>
<dbReference type="GO" id="GO:0004838">
    <property type="term" value="F:L-tyrosine-2-oxoglutarate transaminase activity"/>
    <property type="evidence" value="ECO:0007669"/>
    <property type="project" value="TreeGrafter"/>
</dbReference>
<organism evidence="8 9">
    <name type="scientific">Saccharobesus litoralis</name>
    <dbReference type="NCBI Taxonomy" id="2172099"/>
    <lineage>
        <taxon>Bacteria</taxon>
        <taxon>Pseudomonadati</taxon>
        <taxon>Pseudomonadota</taxon>
        <taxon>Gammaproteobacteria</taxon>
        <taxon>Alteromonadales</taxon>
        <taxon>Alteromonadaceae</taxon>
        <taxon>Saccharobesus</taxon>
    </lineage>
</organism>
<keyword evidence="5 8" id="KW-0808">Transferase</keyword>
<accession>A0A2S0VSK4</accession>
<dbReference type="KEGG" id="cate:C2869_12465"/>
<dbReference type="SUPFAM" id="SSF53383">
    <property type="entry name" value="PLP-dependent transferases"/>
    <property type="match status" value="1"/>
</dbReference>
<dbReference type="GO" id="GO:0033585">
    <property type="term" value="P:L-phenylalanine biosynthetic process from chorismate via phenylpyruvate"/>
    <property type="evidence" value="ECO:0007669"/>
    <property type="project" value="TreeGrafter"/>
</dbReference>